<dbReference type="PANTHER" id="PTHR12110:SF41">
    <property type="entry name" value="INOSOSE DEHYDRATASE"/>
    <property type="match status" value="1"/>
</dbReference>
<keyword evidence="3" id="KW-1185">Reference proteome</keyword>
<dbReference type="GO" id="GO:0016853">
    <property type="term" value="F:isomerase activity"/>
    <property type="evidence" value="ECO:0007669"/>
    <property type="project" value="UniProtKB-KW"/>
</dbReference>
<feature type="domain" description="Xylose isomerase-like TIM barrel" evidence="1">
    <location>
        <begin position="22"/>
        <end position="260"/>
    </location>
</feature>
<accession>A0A518KEZ5</accession>
<dbReference type="InterPro" id="IPR050312">
    <property type="entry name" value="IolE/XylAMocC-like"/>
</dbReference>
<dbReference type="Proteomes" id="UP000316426">
    <property type="component" value="Chromosome"/>
</dbReference>
<evidence type="ECO:0000259" key="1">
    <source>
        <dbReference type="Pfam" id="PF01261"/>
    </source>
</evidence>
<dbReference type="KEGG" id="bmei:Spa11_45960"/>
<dbReference type="Gene3D" id="3.20.20.150">
    <property type="entry name" value="Divalent-metal-dependent TIM barrel enzymes"/>
    <property type="match status" value="1"/>
</dbReference>
<keyword evidence="2" id="KW-0413">Isomerase</keyword>
<dbReference type="RefSeq" id="WP_197529596.1">
    <property type="nucleotide sequence ID" value="NZ_CP036349.1"/>
</dbReference>
<name>A0A518KEZ5_9BACT</name>
<dbReference type="Pfam" id="PF01261">
    <property type="entry name" value="AP_endonuc_2"/>
    <property type="match status" value="1"/>
</dbReference>
<dbReference type="SUPFAM" id="SSF51658">
    <property type="entry name" value="Xylose isomerase-like"/>
    <property type="match status" value="1"/>
</dbReference>
<evidence type="ECO:0000313" key="2">
    <source>
        <dbReference type="EMBL" id="QDV76366.1"/>
    </source>
</evidence>
<dbReference type="InterPro" id="IPR036237">
    <property type="entry name" value="Xyl_isomerase-like_sf"/>
</dbReference>
<evidence type="ECO:0000313" key="3">
    <source>
        <dbReference type="Proteomes" id="UP000316426"/>
    </source>
</evidence>
<sequence length="261" mass="27658">MPAPPIAIQTLSLRQPLRRALETAAQLGADGVEIDLRTELRIADFSQTALRQFRKTLDDLGLRVLAASFPTRRGFDDAEDLERRVLATREAMAFAYKLGAHVVVGRAGEIPEGEDDALSEIMVQSLQLLGAHGERVGARFAFASGAAPKAQRRLLDRIGEGAVGVALHPSLLIGGGQDPADAASQLGADTVSVYAVDAVREASVSGSRATEVQLGRGEADMPAVLGVLEEHAFRGPITVTRTDTSDPTGEISDAVQFLRAL</sequence>
<protein>
    <submittedName>
        <fullName evidence="2">Xylose isomerase-like TIM barrel</fullName>
    </submittedName>
</protein>
<dbReference type="PANTHER" id="PTHR12110">
    <property type="entry name" value="HYDROXYPYRUVATE ISOMERASE"/>
    <property type="match status" value="1"/>
</dbReference>
<reference evidence="2 3" key="1">
    <citation type="submission" date="2019-02" db="EMBL/GenBank/DDBJ databases">
        <title>Deep-cultivation of Planctomycetes and their phenomic and genomic characterization uncovers novel biology.</title>
        <authorList>
            <person name="Wiegand S."/>
            <person name="Jogler M."/>
            <person name="Boedeker C."/>
            <person name="Pinto D."/>
            <person name="Vollmers J."/>
            <person name="Rivas-Marin E."/>
            <person name="Kohn T."/>
            <person name="Peeters S.H."/>
            <person name="Heuer A."/>
            <person name="Rast P."/>
            <person name="Oberbeckmann S."/>
            <person name="Bunk B."/>
            <person name="Jeske O."/>
            <person name="Meyerdierks A."/>
            <person name="Storesund J.E."/>
            <person name="Kallscheuer N."/>
            <person name="Luecker S."/>
            <person name="Lage O.M."/>
            <person name="Pohl T."/>
            <person name="Merkel B.J."/>
            <person name="Hornburger P."/>
            <person name="Mueller R.-W."/>
            <person name="Bruemmer F."/>
            <person name="Labrenz M."/>
            <person name="Spormann A.M."/>
            <person name="Op den Camp H."/>
            <person name="Overmann J."/>
            <person name="Amann R."/>
            <person name="Jetten M.S.M."/>
            <person name="Mascher T."/>
            <person name="Medema M.H."/>
            <person name="Devos D.P."/>
            <person name="Kaster A.-K."/>
            <person name="Ovreas L."/>
            <person name="Rohde M."/>
            <person name="Galperin M.Y."/>
            <person name="Jogler C."/>
        </authorList>
    </citation>
    <scope>NUCLEOTIDE SEQUENCE [LARGE SCALE GENOMIC DNA]</scope>
    <source>
        <strain evidence="2 3">Spa11</strain>
    </source>
</reference>
<gene>
    <name evidence="2" type="ORF">Spa11_45960</name>
</gene>
<dbReference type="EMBL" id="CP036349">
    <property type="protein sequence ID" value="QDV76366.1"/>
    <property type="molecule type" value="Genomic_DNA"/>
</dbReference>
<dbReference type="AlphaFoldDB" id="A0A518KEZ5"/>
<organism evidence="2 3">
    <name type="scientific">Botrimarina mediterranea</name>
    <dbReference type="NCBI Taxonomy" id="2528022"/>
    <lineage>
        <taxon>Bacteria</taxon>
        <taxon>Pseudomonadati</taxon>
        <taxon>Planctomycetota</taxon>
        <taxon>Planctomycetia</taxon>
        <taxon>Pirellulales</taxon>
        <taxon>Lacipirellulaceae</taxon>
        <taxon>Botrimarina</taxon>
    </lineage>
</organism>
<dbReference type="InterPro" id="IPR013022">
    <property type="entry name" value="Xyl_isomerase-like_TIM-brl"/>
</dbReference>
<proteinExistence type="predicted"/>